<protein>
    <submittedName>
        <fullName evidence="4">Alpha/beta hydrolase</fullName>
    </submittedName>
</protein>
<evidence type="ECO:0000259" key="3">
    <source>
        <dbReference type="Pfam" id="PF07859"/>
    </source>
</evidence>
<evidence type="ECO:0000313" key="5">
    <source>
        <dbReference type="Proteomes" id="UP001629113"/>
    </source>
</evidence>
<dbReference type="Pfam" id="PF07859">
    <property type="entry name" value="Abhydrolase_3"/>
    <property type="match status" value="1"/>
</dbReference>
<dbReference type="InterPro" id="IPR029058">
    <property type="entry name" value="AB_hydrolase_fold"/>
</dbReference>
<accession>A0ABR4PI45</accession>
<reference evidence="4 5" key="1">
    <citation type="submission" date="2024-06" db="EMBL/GenBank/DDBJ databases">
        <title>Complete genome of Phlyctema vagabunda strain 19-DSS-EL-015.</title>
        <authorList>
            <person name="Fiorenzani C."/>
        </authorList>
    </citation>
    <scope>NUCLEOTIDE SEQUENCE [LARGE SCALE GENOMIC DNA]</scope>
    <source>
        <strain evidence="4 5">19-DSS-EL-015</strain>
    </source>
</reference>
<keyword evidence="1 4" id="KW-0378">Hydrolase</keyword>
<gene>
    <name evidence="4" type="ORF">PVAG01_04763</name>
</gene>
<dbReference type="InterPro" id="IPR050300">
    <property type="entry name" value="GDXG_lipolytic_enzyme"/>
</dbReference>
<evidence type="ECO:0000313" key="4">
    <source>
        <dbReference type="EMBL" id="KAL3423016.1"/>
    </source>
</evidence>
<sequence length="373" mass="42096">MTQPRWLLHLEARTLRGLISIIQTYFSRPIHWYYSHTPLEPTARIRIPSRTSPHKGSINLVVYTPPGYQNAELTPNIKSGSVSTSTPASDSLFSIPSTSKSMPSTTLQPPQQQQKKHPVIINFHGGGFVFGTGIDDERWARAVTESLDAIVVSVEYRLAPGYTYPTALQDSADAVAYVWEHADQWAIDRARIATSGFSSGANLALTVPMYLRNHTPPGLDKDVNIECAALVAWYPGTDATRTRDERAASMKNPTKRLPRWVTDLFDHAQPADTQEERARDAYRSPGLAPAEFLRRCLPRHVLLYTCEHDMLCAEARRFSERLRAEGLVERVVYHEVDGVRHAWDKGPDPRPRPEPVYREACQRLREAFDSIII</sequence>
<dbReference type="GO" id="GO:0016787">
    <property type="term" value="F:hydrolase activity"/>
    <property type="evidence" value="ECO:0007669"/>
    <property type="project" value="UniProtKB-KW"/>
</dbReference>
<dbReference type="InterPro" id="IPR013094">
    <property type="entry name" value="AB_hydrolase_3"/>
</dbReference>
<feature type="region of interest" description="Disordered" evidence="2">
    <location>
        <begin position="76"/>
        <end position="113"/>
    </location>
</feature>
<name>A0ABR4PI45_9HELO</name>
<evidence type="ECO:0000256" key="2">
    <source>
        <dbReference type="SAM" id="MobiDB-lite"/>
    </source>
</evidence>
<feature type="domain" description="Alpha/beta hydrolase fold-3" evidence="3">
    <location>
        <begin position="120"/>
        <end position="343"/>
    </location>
</feature>
<dbReference type="SUPFAM" id="SSF53474">
    <property type="entry name" value="alpha/beta-Hydrolases"/>
    <property type="match status" value="1"/>
</dbReference>
<proteinExistence type="predicted"/>
<dbReference type="Proteomes" id="UP001629113">
    <property type="component" value="Unassembled WGS sequence"/>
</dbReference>
<organism evidence="4 5">
    <name type="scientific">Phlyctema vagabunda</name>
    <dbReference type="NCBI Taxonomy" id="108571"/>
    <lineage>
        <taxon>Eukaryota</taxon>
        <taxon>Fungi</taxon>
        <taxon>Dikarya</taxon>
        <taxon>Ascomycota</taxon>
        <taxon>Pezizomycotina</taxon>
        <taxon>Leotiomycetes</taxon>
        <taxon>Helotiales</taxon>
        <taxon>Dermateaceae</taxon>
        <taxon>Phlyctema</taxon>
    </lineage>
</organism>
<comment type="caution">
    <text evidence="4">The sequence shown here is derived from an EMBL/GenBank/DDBJ whole genome shotgun (WGS) entry which is preliminary data.</text>
</comment>
<dbReference type="Gene3D" id="3.40.50.1820">
    <property type="entry name" value="alpha/beta hydrolase"/>
    <property type="match status" value="1"/>
</dbReference>
<keyword evidence="5" id="KW-1185">Reference proteome</keyword>
<evidence type="ECO:0000256" key="1">
    <source>
        <dbReference type="ARBA" id="ARBA00022801"/>
    </source>
</evidence>
<feature type="compositionally biased region" description="Polar residues" evidence="2">
    <location>
        <begin position="76"/>
        <end position="107"/>
    </location>
</feature>
<dbReference type="PANTHER" id="PTHR48081">
    <property type="entry name" value="AB HYDROLASE SUPERFAMILY PROTEIN C4A8.06C"/>
    <property type="match status" value="1"/>
</dbReference>
<dbReference type="EMBL" id="JBFCZG010000004">
    <property type="protein sequence ID" value="KAL3423016.1"/>
    <property type="molecule type" value="Genomic_DNA"/>
</dbReference>